<evidence type="ECO:0000256" key="9">
    <source>
        <dbReference type="ARBA" id="ARBA00023136"/>
    </source>
</evidence>
<accession>A0A9Q1C8X6</accession>
<keyword evidence="10 12" id="KW-1015">Disulfide bond</keyword>
<dbReference type="Proteomes" id="UP001152320">
    <property type="component" value="Chromosome 6"/>
</dbReference>
<feature type="disulfide bond" evidence="12">
    <location>
        <begin position="542"/>
        <end position="551"/>
    </location>
</feature>
<dbReference type="InterPro" id="IPR009030">
    <property type="entry name" value="Growth_fac_rcpt_cys_sf"/>
</dbReference>
<evidence type="ECO:0000256" key="2">
    <source>
        <dbReference type="ARBA" id="ARBA00022475"/>
    </source>
</evidence>
<dbReference type="Pfam" id="PF12947">
    <property type="entry name" value="EGF_3"/>
    <property type="match status" value="1"/>
</dbReference>
<dbReference type="InterPro" id="IPR003961">
    <property type="entry name" value="FN3_dom"/>
</dbReference>
<evidence type="ECO:0000313" key="19">
    <source>
        <dbReference type="Proteomes" id="UP001152320"/>
    </source>
</evidence>
<dbReference type="CDD" id="cd00063">
    <property type="entry name" value="FN3"/>
    <property type="match status" value="1"/>
</dbReference>
<comment type="caution">
    <text evidence="12">Lacks conserved residue(s) required for the propagation of feature annotation.</text>
</comment>
<evidence type="ECO:0000313" key="18">
    <source>
        <dbReference type="EMBL" id="KAJ8040299.1"/>
    </source>
</evidence>
<keyword evidence="9" id="KW-0472">Membrane</keyword>
<feature type="domain" description="Fibronectin type-III" evidence="16">
    <location>
        <begin position="638"/>
        <end position="738"/>
    </location>
</feature>
<dbReference type="InterPro" id="IPR000436">
    <property type="entry name" value="Sushi_SCR_CCP_dom"/>
</dbReference>
<dbReference type="SMART" id="SM00179">
    <property type="entry name" value="EGF_CA"/>
    <property type="match status" value="6"/>
</dbReference>
<dbReference type="FunFam" id="2.10.25.10:FF:000122">
    <property type="entry name" value="Protein crumbs homolog 2"/>
    <property type="match status" value="2"/>
</dbReference>
<dbReference type="GO" id="GO:0023052">
    <property type="term" value="P:signaling"/>
    <property type="evidence" value="ECO:0007669"/>
    <property type="project" value="UniProtKB-ARBA"/>
</dbReference>
<dbReference type="PANTHER" id="PTHR12916:SF4">
    <property type="entry name" value="UNINFLATABLE, ISOFORM C"/>
    <property type="match status" value="1"/>
</dbReference>
<evidence type="ECO:0000256" key="12">
    <source>
        <dbReference type="PROSITE-ProRule" id="PRU00076"/>
    </source>
</evidence>
<feature type="domain" description="EGF-like" evidence="15">
    <location>
        <begin position="478"/>
        <end position="514"/>
    </location>
</feature>
<dbReference type="PROSITE" id="PS50853">
    <property type="entry name" value="FN3"/>
    <property type="match status" value="1"/>
</dbReference>
<dbReference type="InterPro" id="IPR035976">
    <property type="entry name" value="Sushi/SCR/CCP_sf"/>
</dbReference>
<dbReference type="SMART" id="SM00181">
    <property type="entry name" value="EGF"/>
    <property type="match status" value="7"/>
</dbReference>
<feature type="domain" description="EGF-like" evidence="15">
    <location>
        <begin position="402"/>
        <end position="438"/>
    </location>
</feature>
<dbReference type="SMART" id="SM00032">
    <property type="entry name" value="CCP"/>
    <property type="match status" value="2"/>
</dbReference>
<dbReference type="Gene3D" id="2.60.40.10">
    <property type="entry name" value="Immunoglobulins"/>
    <property type="match status" value="1"/>
</dbReference>
<reference evidence="18" key="1">
    <citation type="submission" date="2021-10" db="EMBL/GenBank/DDBJ databases">
        <title>Tropical sea cucumber genome reveals ecological adaptation and Cuvierian tubules defense mechanism.</title>
        <authorList>
            <person name="Chen T."/>
        </authorList>
    </citation>
    <scope>NUCLEOTIDE SEQUENCE</scope>
    <source>
        <strain evidence="18">Nanhai2018</strain>
        <tissue evidence="18">Muscle</tissue>
    </source>
</reference>
<feature type="domain" description="EGF-like" evidence="15">
    <location>
        <begin position="516"/>
        <end position="552"/>
    </location>
</feature>
<dbReference type="PROSITE" id="PS50923">
    <property type="entry name" value="SUSHI"/>
    <property type="match status" value="2"/>
</dbReference>
<feature type="domain" description="Sushi" evidence="17">
    <location>
        <begin position="316"/>
        <end position="375"/>
    </location>
</feature>
<dbReference type="Pfam" id="PF00084">
    <property type="entry name" value="Sushi"/>
    <property type="match status" value="2"/>
</dbReference>
<dbReference type="CDD" id="cd00054">
    <property type="entry name" value="EGF_CA"/>
    <property type="match status" value="6"/>
</dbReference>
<feature type="signal peptide" evidence="14">
    <location>
        <begin position="1"/>
        <end position="29"/>
    </location>
</feature>
<sequence length="769" mass="84149">MAGEKKQETDAFMLLTALILCSYQMMSAAQAPQVMIYFSPATAVRTIYESYPLYIDVCHSSSSTIQAEVYFSLNASPTSDLQLPTNVRLTSRCVNLEVRRRNNNAREDTKTFLIFISTTSSTVGVDENRGQFILHVRDDDYDSNADSCPTPTVINGQEVSCTNNYERGSVCNYRCNDGFGRLSGDSSRTCYTYSDWSGLPLFCIPIKIYFQQTADLRIGENQIFQRRVCYSSSRTSQVAIFFSLTAFPTRSELYLSTTGYIPAGSFCGTFQVGSVDDLESEDTMTFLISLTSTTVDVDENQGHFISHILDNDRTSDSCPPPTVINGQEVSCTSSYEHGSVCSYACEDGFERLSGDSSRTCYTYSEWSGLPLFCIPTSCVNDMGVISCTCPTGYIEDGSMCTDINECNSSPCRNGGTCDNMVNGYLCDCAAGYTGTNCETDIDECNSSPCRNGGTCDNMVDGYQCSCVAGFTGTDCETNIDECRNNPCLNGGECEDQVNRYRCICAAGFTGTRCGRDIDECWSNPCLNGGECEDQVNGYRCICAAGFTGTRCLRDVDECSDLNYYPCSPQASCQDTFGSFTCTCRAGYDGDGLQCSETNECSSDPCLNKGECVNHVNGFSCTCNAGFAGANCETELPVLNAAPTSEDVSNTSITISWRTWDPDMDDGEPPILAYIPYYRRNASDEWTSGPRILTSETLQFKADNLEVDTLYDFSVAVVREGDNVEGLRSPSVKVKTLCNVPDLAVSVNVQLTTSNKVNVSWQVCLLVKCI</sequence>
<keyword evidence="3 12" id="KW-0245">EGF-like domain</keyword>
<keyword evidence="19" id="KW-1185">Reference proteome</keyword>
<dbReference type="InterPro" id="IPR036116">
    <property type="entry name" value="FN3_sf"/>
</dbReference>
<dbReference type="InterPro" id="IPR013783">
    <property type="entry name" value="Ig-like_fold"/>
</dbReference>
<keyword evidence="5 14" id="KW-0732">Signal</keyword>
<dbReference type="SUPFAM" id="SSF57184">
    <property type="entry name" value="Growth factor receptor domain"/>
    <property type="match status" value="2"/>
</dbReference>
<dbReference type="GO" id="GO:0005509">
    <property type="term" value="F:calcium ion binding"/>
    <property type="evidence" value="ECO:0007669"/>
    <property type="project" value="InterPro"/>
</dbReference>
<evidence type="ECO:0000259" key="16">
    <source>
        <dbReference type="PROSITE" id="PS50853"/>
    </source>
</evidence>
<feature type="disulfide bond" evidence="12">
    <location>
        <begin position="428"/>
        <end position="437"/>
    </location>
</feature>
<keyword evidence="7" id="KW-0106">Calcium</keyword>
<evidence type="ECO:0000259" key="15">
    <source>
        <dbReference type="PROSITE" id="PS50026"/>
    </source>
</evidence>
<evidence type="ECO:0000256" key="6">
    <source>
        <dbReference type="ARBA" id="ARBA00022737"/>
    </source>
</evidence>
<evidence type="ECO:0000256" key="13">
    <source>
        <dbReference type="PROSITE-ProRule" id="PRU00302"/>
    </source>
</evidence>
<dbReference type="InterPro" id="IPR018097">
    <property type="entry name" value="EGF_Ca-bd_CS"/>
</dbReference>
<dbReference type="InterPro" id="IPR000742">
    <property type="entry name" value="EGF"/>
</dbReference>
<feature type="chain" id="PRO_5040293171" evidence="14">
    <location>
        <begin position="30"/>
        <end position="769"/>
    </location>
</feature>
<evidence type="ECO:0000256" key="3">
    <source>
        <dbReference type="ARBA" id="ARBA00022536"/>
    </source>
</evidence>
<dbReference type="FunFam" id="2.10.25.10:FF:000143">
    <property type="entry name" value="Protein crumbs 1"/>
    <property type="match status" value="1"/>
</dbReference>
<evidence type="ECO:0000256" key="11">
    <source>
        <dbReference type="ARBA" id="ARBA00023180"/>
    </source>
</evidence>
<keyword evidence="13" id="KW-0768">Sushi</keyword>
<evidence type="ECO:0000256" key="4">
    <source>
        <dbReference type="ARBA" id="ARBA00022692"/>
    </source>
</evidence>
<evidence type="ECO:0000256" key="8">
    <source>
        <dbReference type="ARBA" id="ARBA00022989"/>
    </source>
</evidence>
<dbReference type="PROSITE" id="PS01186">
    <property type="entry name" value="EGF_2"/>
    <property type="match status" value="6"/>
</dbReference>
<dbReference type="Gene3D" id="2.10.25.10">
    <property type="entry name" value="Laminin"/>
    <property type="match status" value="7"/>
</dbReference>
<dbReference type="FunFam" id="2.10.25.10:FF:000038">
    <property type="entry name" value="Fibrillin 2"/>
    <property type="match status" value="1"/>
</dbReference>
<dbReference type="SUPFAM" id="SSF57535">
    <property type="entry name" value="Complement control module/SCR domain"/>
    <property type="match status" value="2"/>
</dbReference>
<evidence type="ECO:0000256" key="1">
    <source>
        <dbReference type="ARBA" id="ARBA00004251"/>
    </source>
</evidence>
<dbReference type="SMART" id="SM00060">
    <property type="entry name" value="FN3"/>
    <property type="match status" value="1"/>
</dbReference>
<dbReference type="GO" id="GO:0050877">
    <property type="term" value="P:nervous system process"/>
    <property type="evidence" value="ECO:0007669"/>
    <property type="project" value="UniProtKB-ARBA"/>
</dbReference>
<feature type="disulfide bond" evidence="12">
    <location>
        <begin position="504"/>
        <end position="513"/>
    </location>
</feature>
<feature type="domain" description="EGF-like" evidence="15">
    <location>
        <begin position="554"/>
        <end position="595"/>
    </location>
</feature>
<dbReference type="PROSITE" id="PS01187">
    <property type="entry name" value="EGF_CA"/>
    <property type="match status" value="2"/>
</dbReference>
<evidence type="ECO:0000256" key="10">
    <source>
        <dbReference type="ARBA" id="ARBA00023157"/>
    </source>
</evidence>
<dbReference type="PANTHER" id="PTHR12916">
    <property type="entry name" value="CYTOCHROME C OXIDASE POLYPEPTIDE VIC-2"/>
    <property type="match status" value="1"/>
</dbReference>
<dbReference type="PROSITE" id="PS00010">
    <property type="entry name" value="ASX_HYDROXYL"/>
    <property type="match status" value="6"/>
</dbReference>
<dbReference type="PRINTS" id="PR00010">
    <property type="entry name" value="EGFBLOOD"/>
</dbReference>
<dbReference type="InterPro" id="IPR024731">
    <property type="entry name" value="NELL2-like_EGF"/>
</dbReference>
<dbReference type="FunFam" id="2.10.25.10:FF:000391">
    <property type="entry name" value="Weary, isoform C"/>
    <property type="match status" value="1"/>
</dbReference>
<evidence type="ECO:0000256" key="14">
    <source>
        <dbReference type="SAM" id="SignalP"/>
    </source>
</evidence>
<dbReference type="SUPFAM" id="SSF49265">
    <property type="entry name" value="Fibronectin type III"/>
    <property type="match status" value="1"/>
</dbReference>
<evidence type="ECO:0000259" key="17">
    <source>
        <dbReference type="PROSITE" id="PS50923"/>
    </source>
</evidence>
<keyword evidence="11" id="KW-0325">Glycoprotein</keyword>
<feature type="disulfide bond" evidence="12">
    <location>
        <begin position="466"/>
        <end position="475"/>
    </location>
</feature>
<proteinExistence type="predicted"/>
<keyword evidence="8" id="KW-1133">Transmembrane helix</keyword>
<dbReference type="CDD" id="cd00033">
    <property type="entry name" value="CCP"/>
    <property type="match status" value="2"/>
</dbReference>
<keyword evidence="2" id="KW-1003">Cell membrane</keyword>
<protein>
    <submittedName>
        <fullName evidence="18">Fibropellin-1</fullName>
    </submittedName>
</protein>
<organism evidence="18 19">
    <name type="scientific">Holothuria leucospilota</name>
    <name type="common">Black long sea cucumber</name>
    <name type="synonym">Mertensiothuria leucospilota</name>
    <dbReference type="NCBI Taxonomy" id="206669"/>
    <lineage>
        <taxon>Eukaryota</taxon>
        <taxon>Metazoa</taxon>
        <taxon>Echinodermata</taxon>
        <taxon>Eleutherozoa</taxon>
        <taxon>Echinozoa</taxon>
        <taxon>Holothuroidea</taxon>
        <taxon>Aspidochirotacea</taxon>
        <taxon>Aspidochirotida</taxon>
        <taxon>Holothuriidae</taxon>
        <taxon>Holothuria</taxon>
    </lineage>
</organism>
<dbReference type="PROSITE" id="PS00022">
    <property type="entry name" value="EGF_1"/>
    <property type="match status" value="5"/>
</dbReference>
<dbReference type="AlphaFoldDB" id="A0A9Q1C8X6"/>
<feature type="domain" description="Sushi" evidence="17">
    <location>
        <begin position="146"/>
        <end position="205"/>
    </location>
</feature>
<evidence type="ECO:0000256" key="7">
    <source>
        <dbReference type="ARBA" id="ARBA00022837"/>
    </source>
</evidence>
<dbReference type="Pfam" id="PF00008">
    <property type="entry name" value="EGF"/>
    <property type="match status" value="4"/>
</dbReference>
<dbReference type="OrthoDB" id="430340at2759"/>
<keyword evidence="4" id="KW-0812">Transmembrane</keyword>
<evidence type="ECO:0000256" key="5">
    <source>
        <dbReference type="ARBA" id="ARBA00022729"/>
    </source>
</evidence>
<dbReference type="GO" id="GO:0007154">
    <property type="term" value="P:cell communication"/>
    <property type="evidence" value="ECO:0007669"/>
    <property type="project" value="UniProtKB-ARBA"/>
</dbReference>
<feature type="disulfide bond" evidence="12">
    <location>
        <begin position="622"/>
        <end position="631"/>
    </location>
</feature>
<dbReference type="Gene3D" id="2.10.70.10">
    <property type="entry name" value="Complement Module, domain 1"/>
    <property type="match status" value="2"/>
</dbReference>
<comment type="caution">
    <text evidence="18">The sequence shown here is derived from an EMBL/GenBank/DDBJ whole genome shotgun (WGS) entry which is preliminary data.</text>
</comment>
<feature type="domain" description="EGF-like" evidence="15">
    <location>
        <begin position="596"/>
        <end position="632"/>
    </location>
</feature>
<comment type="subcellular location">
    <subcellularLocation>
        <location evidence="1">Cell membrane</location>
        <topology evidence="1">Single-pass type I membrane protein</topology>
    </subcellularLocation>
</comment>
<dbReference type="EMBL" id="JAIZAY010000006">
    <property type="protein sequence ID" value="KAJ8040299.1"/>
    <property type="molecule type" value="Genomic_DNA"/>
</dbReference>
<name>A0A9Q1C8X6_HOLLE</name>
<gene>
    <name evidence="18" type="ORF">HOLleu_14552</name>
</gene>
<dbReference type="PROSITE" id="PS50026">
    <property type="entry name" value="EGF_3"/>
    <property type="match status" value="6"/>
</dbReference>
<feature type="domain" description="EGF-like" evidence="15">
    <location>
        <begin position="440"/>
        <end position="476"/>
    </location>
</feature>
<keyword evidence="6" id="KW-0677">Repeat</keyword>
<dbReference type="InterPro" id="IPR000152">
    <property type="entry name" value="EGF-type_Asp/Asn_hydroxyl_site"/>
</dbReference>
<dbReference type="InterPro" id="IPR001881">
    <property type="entry name" value="EGF-like_Ca-bd_dom"/>
</dbReference>
<dbReference type="InterPro" id="IPR013032">
    <property type="entry name" value="EGF-like_CS"/>
</dbReference>
<dbReference type="Pfam" id="PF12661">
    <property type="entry name" value="hEGF"/>
    <property type="match status" value="1"/>
</dbReference>
<dbReference type="GO" id="GO:0005886">
    <property type="term" value="C:plasma membrane"/>
    <property type="evidence" value="ECO:0007669"/>
    <property type="project" value="UniProtKB-SubCell"/>
</dbReference>
<dbReference type="FunFam" id="2.10.25.10:FF:000327">
    <property type="entry name" value="neurogenic locus notch homolog protein 4"/>
    <property type="match status" value="1"/>
</dbReference>